<dbReference type="RefSeq" id="XP_064657730.1">
    <property type="nucleotide sequence ID" value="XM_064803929.1"/>
</dbReference>
<sequence length="312" mass="34809">MASADLKQADGDLHTGVRQPAGNMETTEEPTTPLNACARTFNTAELLESILLQLPCKQVVSVRRVCKQWRYAVKGSHKILLALCLTLIETLDYPLLPRRSKESVTKIVAFIEEDIPEEVYYAGPFDAANLQHLTCLATYNGFQKWWEDDDTAVIANPILCEILPGGSSSSKYCTLSHLRHVMKIRPSHWKRMFLTQPPIARALLEIRTRAVRRNRGVGDGADLAERMGWSAHVQYSDDRFDLSRALDVSNPAGVKISDVLRALSEVHEVCLQVIEGKMEGFSVGEIRVEFSDLEYETAAGGVYSKRATSAEE</sequence>
<feature type="region of interest" description="Disordered" evidence="1">
    <location>
        <begin position="1"/>
        <end position="32"/>
    </location>
</feature>
<proteinExistence type="predicted"/>
<dbReference type="InterPro" id="IPR001810">
    <property type="entry name" value="F-box_dom"/>
</dbReference>
<dbReference type="SUPFAM" id="SSF81383">
    <property type="entry name" value="F-box domain"/>
    <property type="match status" value="1"/>
</dbReference>
<dbReference type="GeneID" id="89928028"/>
<dbReference type="Pfam" id="PF00646">
    <property type="entry name" value="F-box"/>
    <property type="match status" value="1"/>
</dbReference>
<accession>A0AAV9P8X9</accession>
<evidence type="ECO:0000313" key="3">
    <source>
        <dbReference type="EMBL" id="KAK5168120.1"/>
    </source>
</evidence>
<evidence type="ECO:0000256" key="1">
    <source>
        <dbReference type="SAM" id="MobiDB-lite"/>
    </source>
</evidence>
<dbReference type="Proteomes" id="UP001337655">
    <property type="component" value="Unassembled WGS sequence"/>
</dbReference>
<protein>
    <recommendedName>
        <fullName evidence="2">F-box domain-containing protein</fullName>
    </recommendedName>
</protein>
<reference evidence="3 4" key="1">
    <citation type="submission" date="2023-08" db="EMBL/GenBank/DDBJ databases">
        <title>Black Yeasts Isolated from many extreme environments.</title>
        <authorList>
            <person name="Coleine C."/>
            <person name="Stajich J.E."/>
            <person name="Selbmann L."/>
        </authorList>
    </citation>
    <scope>NUCLEOTIDE SEQUENCE [LARGE SCALE GENOMIC DNA]</scope>
    <source>
        <strain evidence="3 4">CCFEE 5935</strain>
    </source>
</reference>
<evidence type="ECO:0000259" key="2">
    <source>
        <dbReference type="Pfam" id="PF00646"/>
    </source>
</evidence>
<dbReference type="Gene3D" id="1.20.1280.50">
    <property type="match status" value="1"/>
</dbReference>
<name>A0AAV9P8X9_9PEZI</name>
<comment type="caution">
    <text evidence="3">The sequence shown here is derived from an EMBL/GenBank/DDBJ whole genome shotgun (WGS) entry which is preliminary data.</text>
</comment>
<gene>
    <name evidence="3" type="ORF">LTR77_006688</name>
</gene>
<keyword evidence="4" id="KW-1185">Reference proteome</keyword>
<dbReference type="EMBL" id="JAVRRT010000010">
    <property type="protein sequence ID" value="KAK5168120.1"/>
    <property type="molecule type" value="Genomic_DNA"/>
</dbReference>
<feature type="domain" description="F-box" evidence="2">
    <location>
        <begin position="45"/>
        <end position="76"/>
    </location>
</feature>
<organism evidence="3 4">
    <name type="scientific">Saxophila tyrrhenica</name>
    <dbReference type="NCBI Taxonomy" id="1690608"/>
    <lineage>
        <taxon>Eukaryota</taxon>
        <taxon>Fungi</taxon>
        <taxon>Dikarya</taxon>
        <taxon>Ascomycota</taxon>
        <taxon>Pezizomycotina</taxon>
        <taxon>Dothideomycetes</taxon>
        <taxon>Dothideomycetidae</taxon>
        <taxon>Mycosphaerellales</taxon>
        <taxon>Extremaceae</taxon>
        <taxon>Saxophila</taxon>
    </lineage>
</organism>
<dbReference type="InterPro" id="IPR036047">
    <property type="entry name" value="F-box-like_dom_sf"/>
</dbReference>
<dbReference type="AlphaFoldDB" id="A0AAV9P8X9"/>
<evidence type="ECO:0000313" key="4">
    <source>
        <dbReference type="Proteomes" id="UP001337655"/>
    </source>
</evidence>